<accession>A0ABV8U0K2</accession>
<dbReference type="Pfam" id="PF09348">
    <property type="entry name" value="DUF1990"/>
    <property type="match status" value="1"/>
</dbReference>
<proteinExistence type="predicted"/>
<evidence type="ECO:0000313" key="2">
    <source>
        <dbReference type="EMBL" id="MFC4336259.1"/>
    </source>
</evidence>
<dbReference type="PANTHER" id="PTHR34202">
    <property type="entry name" value="UPF0548 PROTEIN"/>
    <property type="match status" value="1"/>
</dbReference>
<evidence type="ECO:0000259" key="1">
    <source>
        <dbReference type="Pfam" id="PF09348"/>
    </source>
</evidence>
<dbReference type="SUPFAM" id="SSF55961">
    <property type="entry name" value="Bet v1-like"/>
    <property type="match status" value="1"/>
</dbReference>
<sequence length="169" mass="18312">MNPETDPPLTYPEVGATRQGTMPAGYRHLDVTGEIPAPLSEAAAYLLTWELHRDMGFRPDSAAVRAAEGAKVVLRLGPLTAPCRVVWAADGPREAGFAYGGLPGHPEKGEALFLLEEAGAERTRFTVRSFSRPGTVLTRVTAPASRLVQRRLTRRFVAVMRKRFTAGAG</sequence>
<comment type="caution">
    <text evidence="2">The sequence shown here is derived from an EMBL/GenBank/DDBJ whole genome shotgun (WGS) entry which is preliminary data.</text>
</comment>
<reference evidence="3" key="1">
    <citation type="journal article" date="2019" name="Int. J. Syst. Evol. Microbiol.">
        <title>The Global Catalogue of Microorganisms (GCM) 10K type strain sequencing project: providing services to taxonomists for standard genome sequencing and annotation.</title>
        <authorList>
            <consortium name="The Broad Institute Genomics Platform"/>
            <consortium name="The Broad Institute Genome Sequencing Center for Infectious Disease"/>
            <person name="Wu L."/>
            <person name="Ma J."/>
        </authorList>
    </citation>
    <scope>NUCLEOTIDE SEQUENCE [LARGE SCALE GENOMIC DNA]</scope>
    <source>
        <strain evidence="3">IBRC-M 10908</strain>
    </source>
</reference>
<feature type="domain" description="DUF1990" evidence="1">
    <location>
        <begin position="10"/>
        <end position="157"/>
    </location>
</feature>
<dbReference type="RefSeq" id="WP_380621976.1">
    <property type="nucleotide sequence ID" value="NZ_JBHSDK010000018.1"/>
</dbReference>
<evidence type="ECO:0000313" key="3">
    <source>
        <dbReference type="Proteomes" id="UP001595823"/>
    </source>
</evidence>
<dbReference type="InterPro" id="IPR014457">
    <property type="entry name" value="UCP010260"/>
</dbReference>
<protein>
    <submittedName>
        <fullName evidence="2">DUF1990 family protein</fullName>
    </submittedName>
</protein>
<dbReference type="PANTHER" id="PTHR34202:SF1">
    <property type="entry name" value="UPF0548 PROTEIN"/>
    <property type="match status" value="1"/>
</dbReference>
<dbReference type="EMBL" id="JBHSDK010000018">
    <property type="protein sequence ID" value="MFC4336259.1"/>
    <property type="molecule type" value="Genomic_DNA"/>
</dbReference>
<dbReference type="Proteomes" id="UP001595823">
    <property type="component" value="Unassembled WGS sequence"/>
</dbReference>
<organism evidence="2 3">
    <name type="scientific">Salininema proteolyticum</name>
    <dbReference type="NCBI Taxonomy" id="1607685"/>
    <lineage>
        <taxon>Bacteria</taxon>
        <taxon>Bacillati</taxon>
        <taxon>Actinomycetota</taxon>
        <taxon>Actinomycetes</taxon>
        <taxon>Glycomycetales</taxon>
        <taxon>Glycomycetaceae</taxon>
        <taxon>Salininema</taxon>
    </lineage>
</organism>
<dbReference type="PIRSF" id="PIRSF010260">
    <property type="entry name" value="UCP010260"/>
    <property type="match status" value="1"/>
</dbReference>
<dbReference type="InterPro" id="IPR018960">
    <property type="entry name" value="DUF1990"/>
</dbReference>
<keyword evidence="3" id="KW-1185">Reference proteome</keyword>
<name>A0ABV8U0K2_9ACTN</name>
<gene>
    <name evidence="2" type="ORF">ACFPET_13715</name>
</gene>